<dbReference type="Gene3D" id="1.10.540.10">
    <property type="entry name" value="Acyl-CoA dehydrogenase/oxidase, N-terminal domain"/>
    <property type="match status" value="1"/>
</dbReference>
<gene>
    <name evidence="3" type="ORF">METZ01_LOCUS432537</name>
</gene>
<feature type="non-terminal residue" evidence="3">
    <location>
        <position position="191"/>
    </location>
</feature>
<feature type="domain" description="Acyl-CoA oxidase/dehydrogenase middle" evidence="1">
    <location>
        <begin position="108"/>
        <end position="191"/>
    </location>
</feature>
<feature type="domain" description="Acyl-CoA dehydrogenase/oxidase N-terminal" evidence="2">
    <location>
        <begin position="1"/>
        <end position="103"/>
    </location>
</feature>
<sequence length="191" mass="21126">MVREFVKRDVEPIASSYDNDDIYPHELIPKLKELGLFGITIPIEYGGMELDFTTFAMIFEEISKGWMSLSGIIGTHHVLSHIVSTYGTDEQKERILPRMATGELRGGLALTESDAGSDAQNISTTAHKDGEEYVINGRKMFISNGENGNVFALMAKTNPKANPAHRGISCFIFEKPADGFKVGQHIDKLGY</sequence>
<dbReference type="InterPro" id="IPR046373">
    <property type="entry name" value="Acyl-CoA_Oxase/DH_mid-dom_sf"/>
</dbReference>
<dbReference type="InterPro" id="IPR013786">
    <property type="entry name" value="AcylCoA_DH/ox_N"/>
</dbReference>
<evidence type="ECO:0008006" key="4">
    <source>
        <dbReference type="Google" id="ProtNLM"/>
    </source>
</evidence>
<dbReference type="PANTHER" id="PTHR43884:SF12">
    <property type="entry name" value="ISOVALERYL-COA DEHYDROGENASE, MITOCHONDRIAL-RELATED"/>
    <property type="match status" value="1"/>
</dbReference>
<dbReference type="GO" id="GO:0050660">
    <property type="term" value="F:flavin adenine dinucleotide binding"/>
    <property type="evidence" value="ECO:0007669"/>
    <property type="project" value="InterPro"/>
</dbReference>
<protein>
    <recommendedName>
        <fullName evidence="4">Acyl-CoA dehydrogenase/oxidase N-terminal domain-containing protein</fullName>
    </recommendedName>
</protein>
<evidence type="ECO:0000313" key="3">
    <source>
        <dbReference type="EMBL" id="SVD79683.1"/>
    </source>
</evidence>
<dbReference type="SUPFAM" id="SSF56645">
    <property type="entry name" value="Acyl-CoA dehydrogenase NM domain-like"/>
    <property type="match status" value="1"/>
</dbReference>
<dbReference type="InterPro" id="IPR037069">
    <property type="entry name" value="AcylCoA_DH/ox_N_sf"/>
</dbReference>
<dbReference type="InterPro" id="IPR006091">
    <property type="entry name" value="Acyl-CoA_Oxase/DH_mid-dom"/>
</dbReference>
<evidence type="ECO:0000259" key="2">
    <source>
        <dbReference type="Pfam" id="PF02771"/>
    </source>
</evidence>
<dbReference type="Pfam" id="PF02771">
    <property type="entry name" value="Acyl-CoA_dh_N"/>
    <property type="match status" value="1"/>
</dbReference>
<organism evidence="3">
    <name type="scientific">marine metagenome</name>
    <dbReference type="NCBI Taxonomy" id="408172"/>
    <lineage>
        <taxon>unclassified sequences</taxon>
        <taxon>metagenomes</taxon>
        <taxon>ecological metagenomes</taxon>
    </lineage>
</organism>
<proteinExistence type="predicted"/>
<dbReference type="EMBL" id="UINC01173859">
    <property type="protein sequence ID" value="SVD79683.1"/>
    <property type="molecule type" value="Genomic_DNA"/>
</dbReference>
<dbReference type="GO" id="GO:0003995">
    <property type="term" value="F:acyl-CoA dehydrogenase activity"/>
    <property type="evidence" value="ECO:0007669"/>
    <property type="project" value="TreeGrafter"/>
</dbReference>
<accession>A0A382Y8U7</accession>
<dbReference type="Gene3D" id="2.40.110.10">
    <property type="entry name" value="Butyryl-CoA Dehydrogenase, subunit A, domain 2"/>
    <property type="match status" value="1"/>
</dbReference>
<dbReference type="Pfam" id="PF02770">
    <property type="entry name" value="Acyl-CoA_dh_M"/>
    <property type="match status" value="1"/>
</dbReference>
<name>A0A382Y8U7_9ZZZZ</name>
<reference evidence="3" key="1">
    <citation type="submission" date="2018-05" db="EMBL/GenBank/DDBJ databases">
        <authorList>
            <person name="Lanie J.A."/>
            <person name="Ng W.-L."/>
            <person name="Kazmierczak K.M."/>
            <person name="Andrzejewski T.M."/>
            <person name="Davidsen T.M."/>
            <person name="Wayne K.J."/>
            <person name="Tettelin H."/>
            <person name="Glass J.I."/>
            <person name="Rusch D."/>
            <person name="Podicherti R."/>
            <person name="Tsui H.-C.T."/>
            <person name="Winkler M.E."/>
        </authorList>
    </citation>
    <scope>NUCLEOTIDE SEQUENCE</scope>
</reference>
<dbReference type="InterPro" id="IPR009100">
    <property type="entry name" value="AcylCoA_DH/oxidase_NM_dom_sf"/>
</dbReference>
<dbReference type="AlphaFoldDB" id="A0A382Y8U7"/>
<evidence type="ECO:0000259" key="1">
    <source>
        <dbReference type="Pfam" id="PF02770"/>
    </source>
</evidence>
<dbReference type="PANTHER" id="PTHR43884">
    <property type="entry name" value="ACYL-COA DEHYDROGENASE"/>
    <property type="match status" value="1"/>
</dbReference>